<evidence type="ECO:0000313" key="2">
    <source>
        <dbReference type="EMBL" id="CAE0274231.1"/>
    </source>
</evidence>
<keyword evidence="1" id="KW-0472">Membrane</keyword>
<organism evidence="2">
    <name type="scientific">Spumella elongata</name>
    <dbReference type="NCBI Taxonomy" id="89044"/>
    <lineage>
        <taxon>Eukaryota</taxon>
        <taxon>Sar</taxon>
        <taxon>Stramenopiles</taxon>
        <taxon>Ochrophyta</taxon>
        <taxon>Chrysophyceae</taxon>
        <taxon>Chromulinales</taxon>
        <taxon>Chromulinaceae</taxon>
        <taxon>Spumella</taxon>
    </lineage>
</organism>
<keyword evidence="1" id="KW-0812">Transmembrane</keyword>
<sequence>MDVSQIDPLYFIGALVSVVAILIVFIIVSFHQKKVKLLNSNAKLVSVDVEPVLTPVVEDTSNTAPARTVKKSISFNTVYNLEEFMVRLYKVGFLVRRLKNGGEEKERFITIDQKGRIRFHKVLESKQKNQQPVRCHKPYFSFPISTLRECFACDDSDVPSFIMDFQGKTLHLLVATTLDRDYIVKGMNLVVQRAKNNANFLLRSSSLLQDGPAVSESPMRMETEEYEYDEDDASQISATTMNTTSRSYYNNSSRI</sequence>
<protein>
    <submittedName>
        <fullName evidence="2">Uncharacterized protein</fullName>
    </submittedName>
</protein>
<reference evidence="2" key="1">
    <citation type="submission" date="2021-01" db="EMBL/GenBank/DDBJ databases">
        <authorList>
            <person name="Corre E."/>
            <person name="Pelletier E."/>
            <person name="Niang G."/>
            <person name="Scheremetjew M."/>
            <person name="Finn R."/>
            <person name="Kale V."/>
            <person name="Holt S."/>
            <person name="Cochrane G."/>
            <person name="Meng A."/>
            <person name="Brown T."/>
            <person name="Cohen L."/>
        </authorList>
    </citation>
    <scope>NUCLEOTIDE SEQUENCE</scope>
    <source>
        <strain evidence="2">CCAP 955/1</strain>
    </source>
</reference>
<gene>
    <name evidence="2" type="ORF">SELO1098_LOCUS3058</name>
</gene>
<keyword evidence="1" id="KW-1133">Transmembrane helix</keyword>
<accession>A0A7S3GR87</accession>
<evidence type="ECO:0000256" key="1">
    <source>
        <dbReference type="SAM" id="Phobius"/>
    </source>
</evidence>
<proteinExistence type="predicted"/>
<feature type="transmembrane region" description="Helical" evidence="1">
    <location>
        <begin position="12"/>
        <end position="30"/>
    </location>
</feature>
<name>A0A7S3GR87_9STRA</name>
<dbReference type="EMBL" id="HBIC01005800">
    <property type="protein sequence ID" value="CAE0274231.1"/>
    <property type="molecule type" value="Transcribed_RNA"/>
</dbReference>
<dbReference type="AlphaFoldDB" id="A0A7S3GR87"/>